<gene>
    <name evidence="1" type="ORF">BWX89_01686</name>
</gene>
<protein>
    <recommendedName>
        <fullName evidence="2">DNA-directed RNA polymerase</fullName>
    </recommendedName>
</protein>
<dbReference type="Proteomes" id="UP000485562">
    <property type="component" value="Unassembled WGS sequence"/>
</dbReference>
<reference evidence="1" key="1">
    <citation type="submission" date="2017-02" db="EMBL/GenBank/DDBJ databases">
        <title>Delving into the versatile metabolic prowess of the omnipresent phylum Bacteroidetes.</title>
        <authorList>
            <person name="Nobu M.K."/>
            <person name="Mei R."/>
            <person name="Narihiro T."/>
            <person name="Kuroda K."/>
            <person name="Liu W.-T."/>
        </authorList>
    </citation>
    <scope>NUCLEOTIDE SEQUENCE</scope>
    <source>
        <strain evidence="1">ADurb.Bin131</strain>
    </source>
</reference>
<dbReference type="EMBL" id="MWDQ01000150">
    <property type="protein sequence ID" value="OQB71765.1"/>
    <property type="molecule type" value="Genomic_DNA"/>
</dbReference>
<dbReference type="AlphaFoldDB" id="A0A1V6C4H9"/>
<comment type="caution">
    <text evidence="1">The sequence shown here is derived from an EMBL/GenBank/DDBJ whole genome shotgun (WGS) entry which is preliminary data.</text>
</comment>
<accession>A0A1V6C4H9</accession>
<proteinExistence type="predicted"/>
<name>A0A1V6C4H9_UNCT6</name>
<sequence length="64" mass="7409">MRKSLEILDRYDKKENIYRLVLKLADSAHKMLAKGSLSGSDNVSDVLTTAMEELENWRKSEDEH</sequence>
<evidence type="ECO:0000313" key="1">
    <source>
        <dbReference type="EMBL" id="OQB71765.1"/>
    </source>
</evidence>
<evidence type="ECO:0008006" key="2">
    <source>
        <dbReference type="Google" id="ProtNLM"/>
    </source>
</evidence>
<organism evidence="1">
    <name type="scientific">candidate division TA06 bacterium ADurb.Bin131</name>
    <dbReference type="NCBI Taxonomy" id="1852827"/>
    <lineage>
        <taxon>Bacteria</taxon>
        <taxon>Bacteria division TA06</taxon>
    </lineage>
</organism>